<name>A0A1E7ZF94_9ALTE</name>
<dbReference type="PANTHER" id="PTHR46268">
    <property type="entry name" value="STRESS RESPONSE PROTEIN NHAX"/>
    <property type="match status" value="1"/>
</dbReference>
<organism evidence="4 5">
    <name type="scientific">Alteromonas confluentis</name>
    <dbReference type="NCBI Taxonomy" id="1656094"/>
    <lineage>
        <taxon>Bacteria</taxon>
        <taxon>Pseudomonadati</taxon>
        <taxon>Pseudomonadota</taxon>
        <taxon>Gammaproteobacteria</taxon>
        <taxon>Alteromonadales</taxon>
        <taxon>Alteromonadaceae</taxon>
        <taxon>Alteromonas/Salinimonas group</taxon>
        <taxon>Alteromonas</taxon>
    </lineage>
</organism>
<dbReference type="PIRSF" id="PIRSF006276">
    <property type="entry name" value="UspA"/>
    <property type="match status" value="1"/>
</dbReference>
<dbReference type="SUPFAM" id="SSF52402">
    <property type="entry name" value="Adenine nucleotide alpha hydrolases-like"/>
    <property type="match status" value="1"/>
</dbReference>
<dbReference type="GO" id="GO:0005737">
    <property type="term" value="C:cytoplasm"/>
    <property type="evidence" value="ECO:0007669"/>
    <property type="project" value="UniProtKB-SubCell"/>
</dbReference>
<dbReference type="OrthoDB" id="9792500at2"/>
<proteinExistence type="inferred from homology"/>
<keyword evidence="2" id="KW-0963">Cytoplasm</keyword>
<feature type="domain" description="UspA" evidence="3">
    <location>
        <begin position="4"/>
        <end position="139"/>
    </location>
</feature>
<dbReference type="Proteomes" id="UP000175691">
    <property type="component" value="Unassembled WGS sequence"/>
</dbReference>
<evidence type="ECO:0000259" key="3">
    <source>
        <dbReference type="Pfam" id="PF00582"/>
    </source>
</evidence>
<dbReference type="PANTHER" id="PTHR46268:SF15">
    <property type="entry name" value="UNIVERSAL STRESS PROTEIN HP_0031"/>
    <property type="match status" value="1"/>
</dbReference>
<gene>
    <name evidence="4" type="ORF">BFC18_04360</name>
</gene>
<dbReference type="RefSeq" id="WP_070123725.1">
    <property type="nucleotide sequence ID" value="NZ_MDHN01000007.1"/>
</dbReference>
<dbReference type="Gene3D" id="3.40.50.620">
    <property type="entry name" value="HUPs"/>
    <property type="match status" value="1"/>
</dbReference>
<dbReference type="InterPro" id="IPR006015">
    <property type="entry name" value="Universal_stress_UspA"/>
</dbReference>
<dbReference type="InterPro" id="IPR014729">
    <property type="entry name" value="Rossmann-like_a/b/a_fold"/>
</dbReference>
<evidence type="ECO:0000256" key="2">
    <source>
        <dbReference type="PIRNR" id="PIRNR006276"/>
    </source>
</evidence>
<comment type="caution">
    <text evidence="4">The sequence shown here is derived from an EMBL/GenBank/DDBJ whole genome shotgun (WGS) entry which is preliminary data.</text>
</comment>
<dbReference type="PRINTS" id="PR01438">
    <property type="entry name" value="UNVRSLSTRESS"/>
</dbReference>
<reference evidence="4 5" key="1">
    <citation type="submission" date="2016-08" db="EMBL/GenBank/DDBJ databases">
        <authorList>
            <person name="Seilhamer J.J."/>
        </authorList>
    </citation>
    <scope>NUCLEOTIDE SEQUENCE [LARGE SCALE GENOMIC DNA]</scope>
    <source>
        <strain evidence="4 5">KCTC 42603</strain>
    </source>
</reference>
<keyword evidence="5" id="KW-1185">Reference proteome</keyword>
<dbReference type="Pfam" id="PF00582">
    <property type="entry name" value="Usp"/>
    <property type="match status" value="1"/>
</dbReference>
<sequence>MAAYESILVAIDIYSDYEAVVHRAMQLAGNNVKLNLLYVVYPQTSIEPYGLFLESDFSDEICQQAKDKLEGIAHRHNIPISHTHVVVGGAADEIHEAAKKLGSDLIVIGTHGRSGMRLLLGSTANAVLHGVQVDVLAVKV</sequence>
<evidence type="ECO:0000313" key="5">
    <source>
        <dbReference type="Proteomes" id="UP000175691"/>
    </source>
</evidence>
<protein>
    <recommendedName>
        <fullName evidence="2">Universal stress protein</fullName>
    </recommendedName>
</protein>
<evidence type="ECO:0000313" key="4">
    <source>
        <dbReference type="EMBL" id="OFC72195.1"/>
    </source>
</evidence>
<comment type="subcellular location">
    <subcellularLocation>
        <location evidence="2">Cytoplasm</location>
    </subcellularLocation>
</comment>
<evidence type="ECO:0000256" key="1">
    <source>
        <dbReference type="ARBA" id="ARBA00008791"/>
    </source>
</evidence>
<dbReference type="AlphaFoldDB" id="A0A1E7ZF94"/>
<dbReference type="STRING" id="1656094.BFC18_04360"/>
<comment type="similarity">
    <text evidence="1 2">Belongs to the universal stress protein A family.</text>
</comment>
<dbReference type="InterPro" id="IPR006016">
    <property type="entry name" value="UspA"/>
</dbReference>
<dbReference type="EMBL" id="MDHN01000007">
    <property type="protein sequence ID" value="OFC72195.1"/>
    <property type="molecule type" value="Genomic_DNA"/>
</dbReference>
<accession>A0A1E7ZF94</accession>